<comment type="caution">
    <text evidence="1">The sequence shown here is derived from an EMBL/GenBank/DDBJ whole genome shotgun (WGS) entry which is preliminary data.</text>
</comment>
<feature type="non-terminal residue" evidence="1">
    <location>
        <position position="97"/>
    </location>
</feature>
<evidence type="ECO:0000313" key="1">
    <source>
        <dbReference type="EMBL" id="GFD53204.1"/>
    </source>
</evidence>
<protein>
    <submittedName>
        <fullName evidence="1">Uncharacterized protein</fullName>
    </submittedName>
</protein>
<accession>A0A699X929</accession>
<feature type="non-terminal residue" evidence="1">
    <location>
        <position position="1"/>
    </location>
</feature>
<gene>
    <name evidence="1" type="ORF">Tci_925173</name>
</gene>
<name>A0A699X929_TANCI</name>
<sequence>GHASVGHGQRAALGIAQGGPATFARLLFYGHKVGQLRVDERQRGLPELRPPVVDEGGEQRLVVLRVAGVAFALVPEHALHGVGQHGRYHAIKEPARL</sequence>
<proteinExistence type="predicted"/>
<dbReference type="AlphaFoldDB" id="A0A699X929"/>
<organism evidence="1">
    <name type="scientific">Tanacetum cinerariifolium</name>
    <name type="common">Dalmatian daisy</name>
    <name type="synonym">Chrysanthemum cinerariifolium</name>
    <dbReference type="NCBI Taxonomy" id="118510"/>
    <lineage>
        <taxon>Eukaryota</taxon>
        <taxon>Viridiplantae</taxon>
        <taxon>Streptophyta</taxon>
        <taxon>Embryophyta</taxon>
        <taxon>Tracheophyta</taxon>
        <taxon>Spermatophyta</taxon>
        <taxon>Magnoliopsida</taxon>
        <taxon>eudicotyledons</taxon>
        <taxon>Gunneridae</taxon>
        <taxon>Pentapetalae</taxon>
        <taxon>asterids</taxon>
        <taxon>campanulids</taxon>
        <taxon>Asterales</taxon>
        <taxon>Asteraceae</taxon>
        <taxon>Asteroideae</taxon>
        <taxon>Anthemideae</taxon>
        <taxon>Anthemidinae</taxon>
        <taxon>Tanacetum</taxon>
    </lineage>
</organism>
<dbReference type="EMBL" id="BKCJ011791349">
    <property type="protein sequence ID" value="GFD53204.1"/>
    <property type="molecule type" value="Genomic_DNA"/>
</dbReference>
<reference evidence="1" key="1">
    <citation type="journal article" date="2019" name="Sci. Rep.">
        <title>Draft genome of Tanacetum cinerariifolium, the natural source of mosquito coil.</title>
        <authorList>
            <person name="Yamashiro T."/>
            <person name="Shiraishi A."/>
            <person name="Satake H."/>
            <person name="Nakayama K."/>
        </authorList>
    </citation>
    <scope>NUCLEOTIDE SEQUENCE</scope>
</reference>